<keyword evidence="3" id="KW-1185">Reference proteome</keyword>
<name>A0A9P0K2R9_ACAOB</name>
<proteinExistence type="predicted"/>
<sequence>METDPGGSGNGASTMAMEMESKEQTIEELRAELEMVRQELSKKDDDKKTIERLMMINEAQQRTITDLTVKLTSY</sequence>
<feature type="compositionally biased region" description="Gly residues" evidence="1">
    <location>
        <begin position="1"/>
        <end position="10"/>
    </location>
</feature>
<organism evidence="2 3">
    <name type="scientific">Acanthoscelides obtectus</name>
    <name type="common">Bean weevil</name>
    <name type="synonym">Bruchus obtectus</name>
    <dbReference type="NCBI Taxonomy" id="200917"/>
    <lineage>
        <taxon>Eukaryota</taxon>
        <taxon>Metazoa</taxon>
        <taxon>Ecdysozoa</taxon>
        <taxon>Arthropoda</taxon>
        <taxon>Hexapoda</taxon>
        <taxon>Insecta</taxon>
        <taxon>Pterygota</taxon>
        <taxon>Neoptera</taxon>
        <taxon>Endopterygota</taxon>
        <taxon>Coleoptera</taxon>
        <taxon>Polyphaga</taxon>
        <taxon>Cucujiformia</taxon>
        <taxon>Chrysomeloidea</taxon>
        <taxon>Chrysomelidae</taxon>
        <taxon>Bruchinae</taxon>
        <taxon>Bruchini</taxon>
        <taxon>Acanthoscelides</taxon>
    </lineage>
</organism>
<accession>A0A9P0K2R9</accession>
<comment type="caution">
    <text evidence="2">The sequence shown here is derived from an EMBL/GenBank/DDBJ whole genome shotgun (WGS) entry which is preliminary data.</text>
</comment>
<evidence type="ECO:0000313" key="3">
    <source>
        <dbReference type="Proteomes" id="UP001152888"/>
    </source>
</evidence>
<gene>
    <name evidence="2" type="ORF">ACAOBT_LOCUS4703</name>
</gene>
<evidence type="ECO:0000256" key="1">
    <source>
        <dbReference type="SAM" id="MobiDB-lite"/>
    </source>
</evidence>
<reference evidence="2" key="1">
    <citation type="submission" date="2022-03" db="EMBL/GenBank/DDBJ databases">
        <authorList>
            <person name="Sayadi A."/>
        </authorList>
    </citation>
    <scope>NUCLEOTIDE SEQUENCE</scope>
</reference>
<feature type="region of interest" description="Disordered" evidence="1">
    <location>
        <begin position="1"/>
        <end position="24"/>
    </location>
</feature>
<protein>
    <submittedName>
        <fullName evidence="2">Uncharacterized protein</fullName>
    </submittedName>
</protein>
<dbReference type="EMBL" id="CAKOFQ010006702">
    <property type="protein sequence ID" value="CAH1962500.1"/>
    <property type="molecule type" value="Genomic_DNA"/>
</dbReference>
<dbReference type="Proteomes" id="UP001152888">
    <property type="component" value="Unassembled WGS sequence"/>
</dbReference>
<evidence type="ECO:0000313" key="2">
    <source>
        <dbReference type="EMBL" id="CAH1962500.1"/>
    </source>
</evidence>
<dbReference type="AlphaFoldDB" id="A0A9P0K2R9"/>